<keyword evidence="2" id="KW-0238">DNA-binding</keyword>
<evidence type="ECO:0000313" key="5">
    <source>
        <dbReference type="EMBL" id="MCU6796527.1"/>
    </source>
</evidence>
<evidence type="ECO:0000256" key="1">
    <source>
        <dbReference type="ARBA" id="ARBA00022490"/>
    </source>
</evidence>
<comment type="caution">
    <text evidence="5">The sequence shown here is derived from an EMBL/GenBank/DDBJ whole genome shotgun (WGS) entry which is preliminary data.</text>
</comment>
<protein>
    <submittedName>
        <fullName evidence="5">Response regulator</fullName>
    </submittedName>
</protein>
<dbReference type="PROSITE" id="PS50110">
    <property type="entry name" value="RESPONSE_REGULATORY"/>
    <property type="match status" value="1"/>
</dbReference>
<feature type="domain" description="Response regulatory" evidence="4">
    <location>
        <begin position="1"/>
        <end position="77"/>
    </location>
</feature>
<dbReference type="Proteomes" id="UP001652445">
    <property type="component" value="Unassembled WGS sequence"/>
</dbReference>
<dbReference type="InterPro" id="IPR001789">
    <property type="entry name" value="Sig_transdc_resp-reg_receiver"/>
</dbReference>
<dbReference type="EMBL" id="JAOQIO010000106">
    <property type="protein sequence ID" value="MCU6796527.1"/>
    <property type="molecule type" value="Genomic_DNA"/>
</dbReference>
<organism evidence="5 6">
    <name type="scientific">Paenibacillus baimaensis</name>
    <dbReference type="NCBI Taxonomy" id="2982185"/>
    <lineage>
        <taxon>Bacteria</taxon>
        <taxon>Bacillati</taxon>
        <taxon>Bacillota</taxon>
        <taxon>Bacilli</taxon>
        <taxon>Bacillales</taxon>
        <taxon>Paenibacillaceae</taxon>
        <taxon>Paenibacillus</taxon>
    </lineage>
</organism>
<dbReference type="RefSeq" id="WP_262687357.1">
    <property type="nucleotide sequence ID" value="NZ_JAOQIO010000106.1"/>
</dbReference>
<evidence type="ECO:0000259" key="4">
    <source>
        <dbReference type="PROSITE" id="PS50110"/>
    </source>
</evidence>
<dbReference type="InterPro" id="IPR011006">
    <property type="entry name" value="CheY-like_superfamily"/>
</dbReference>
<dbReference type="Pfam" id="PF00072">
    <property type="entry name" value="Response_reg"/>
    <property type="match status" value="1"/>
</dbReference>
<evidence type="ECO:0000313" key="6">
    <source>
        <dbReference type="Proteomes" id="UP001652445"/>
    </source>
</evidence>
<dbReference type="CDD" id="cd17536">
    <property type="entry name" value="REC_YesN-like"/>
    <property type="match status" value="1"/>
</dbReference>
<gene>
    <name evidence="5" type="ORF">OB236_30820</name>
</gene>
<name>A0ABT2URU6_9BACL</name>
<reference evidence="5 6" key="1">
    <citation type="submission" date="2022-09" db="EMBL/GenBank/DDBJ databases">
        <authorList>
            <person name="Han X.L."/>
            <person name="Wang Q."/>
            <person name="Lu T."/>
        </authorList>
    </citation>
    <scope>NUCLEOTIDE SEQUENCE [LARGE SCALE GENOMIC DNA]</scope>
    <source>
        <strain evidence="5 6">WQ 127069</strain>
    </source>
</reference>
<dbReference type="InterPro" id="IPR051552">
    <property type="entry name" value="HptR"/>
</dbReference>
<dbReference type="SUPFAM" id="SSF52172">
    <property type="entry name" value="CheY-like"/>
    <property type="match status" value="1"/>
</dbReference>
<dbReference type="PANTHER" id="PTHR42713">
    <property type="entry name" value="HISTIDINE KINASE-RELATED"/>
    <property type="match status" value="1"/>
</dbReference>
<dbReference type="PANTHER" id="PTHR42713:SF3">
    <property type="entry name" value="TRANSCRIPTIONAL REGULATORY PROTEIN HPTR"/>
    <property type="match status" value="1"/>
</dbReference>
<keyword evidence="6" id="KW-1185">Reference proteome</keyword>
<sequence length="124" mass="14501">MKRVKPDLIITDIRMPKMDGLNMLRAILELNHSCKVILISGYTDFEYAKQAVQLEAFDFVVKPFTEEDITEVILKAKLQIIQERSRLLKVQDMEIKLRESMPVLREEYFALLVNHPPDLPSEKE</sequence>
<dbReference type="Gene3D" id="3.40.50.2300">
    <property type="match status" value="1"/>
</dbReference>
<evidence type="ECO:0000256" key="2">
    <source>
        <dbReference type="ARBA" id="ARBA00023125"/>
    </source>
</evidence>
<keyword evidence="1" id="KW-0963">Cytoplasm</keyword>
<evidence type="ECO:0000256" key="3">
    <source>
        <dbReference type="PROSITE-ProRule" id="PRU00169"/>
    </source>
</evidence>
<keyword evidence="3" id="KW-0597">Phosphoprotein</keyword>
<proteinExistence type="predicted"/>
<accession>A0ABT2URU6</accession>
<feature type="modified residue" description="4-aspartylphosphate" evidence="3">
    <location>
        <position position="12"/>
    </location>
</feature>